<reference evidence="2" key="1">
    <citation type="journal article" date="2014" name="Int. J. Syst. Evol. Microbiol.">
        <title>Complete genome sequence of Corynebacterium casei LMG S-19264T (=DSM 44701T), isolated from a smear-ripened cheese.</title>
        <authorList>
            <consortium name="US DOE Joint Genome Institute (JGI-PGF)"/>
            <person name="Walter F."/>
            <person name="Albersmeier A."/>
            <person name="Kalinowski J."/>
            <person name="Ruckert C."/>
        </authorList>
    </citation>
    <scope>NUCLEOTIDE SEQUENCE</scope>
    <source>
        <strain evidence="2">CGMCC 1.16548</strain>
    </source>
</reference>
<accession>A0A8J3GRU2</accession>
<proteinExistence type="predicted"/>
<evidence type="ECO:0000313" key="2">
    <source>
        <dbReference type="EMBL" id="GHF22624.1"/>
    </source>
</evidence>
<dbReference type="InterPro" id="IPR038461">
    <property type="entry name" value="Schlafen_AlbA_2_dom_sf"/>
</dbReference>
<comment type="caution">
    <text evidence="2">The sequence shown here is derived from an EMBL/GenBank/DDBJ whole genome shotgun (WGS) entry which is preliminary data.</text>
</comment>
<dbReference type="EMBL" id="BNAI01000006">
    <property type="protein sequence ID" value="GHF22624.1"/>
    <property type="molecule type" value="Genomic_DNA"/>
</dbReference>
<name>A0A8J3GRU2_9MICO</name>
<dbReference type="Gene3D" id="3.30.950.30">
    <property type="entry name" value="Schlafen, AAA domain"/>
    <property type="match status" value="1"/>
</dbReference>
<dbReference type="Pfam" id="PF04326">
    <property type="entry name" value="SLFN_AlbA_2"/>
    <property type="match status" value="1"/>
</dbReference>
<evidence type="ECO:0000313" key="3">
    <source>
        <dbReference type="Proteomes" id="UP000617531"/>
    </source>
</evidence>
<feature type="domain" description="Schlafen AlbA-2" evidence="1">
    <location>
        <begin position="16"/>
        <end position="132"/>
    </location>
</feature>
<sequence length="422" mass="47163">MLSDEEIAAIIELGYEQRSIEFKAAGSRTDRRFLALIARAALALANQRDGGHLLIGLSEEGIDADSSGLSDEQVDEWLSYDDLSDQINSYADPPVAIQVQRRSLPNSRPIVVIEVAEFAEVPTLSKKDYPGVIANRSLYTRSMAKPESSASHSQNELREILNLATEKQLSRFIETARRGGLSFSGLPTDADAFGAQAASVQGGPTYFAVPEVEHALIEIHPSTFDPELIEYRALARSVRERAVSWRGWPFPFVRDPQRGDDWVGESVDTLDGIEVWQFFRSGLFVHYETIGTRPPDFGSAEGDRLLPIWMPLLHFTEALEFASRLQRAHWPESSTVVRVSLNNIEGRHLVAGRHRNPLHGQYVFNGEQWSREIVLTAEQALTSTRGNAVRLALDLVERFGWMRGSEDGFRAIQDEVFGRESA</sequence>
<dbReference type="RefSeq" id="WP_191283830.1">
    <property type="nucleotide sequence ID" value="NZ_BNAI01000006.1"/>
</dbReference>
<organism evidence="2 3">
    <name type="scientific">Pseudolysinimonas yzui</name>
    <dbReference type="NCBI Taxonomy" id="2708254"/>
    <lineage>
        <taxon>Bacteria</taxon>
        <taxon>Bacillati</taxon>
        <taxon>Actinomycetota</taxon>
        <taxon>Actinomycetes</taxon>
        <taxon>Micrococcales</taxon>
        <taxon>Microbacteriaceae</taxon>
        <taxon>Pseudolysinimonas</taxon>
    </lineage>
</organism>
<evidence type="ECO:0000259" key="1">
    <source>
        <dbReference type="Pfam" id="PF04326"/>
    </source>
</evidence>
<keyword evidence="3" id="KW-1185">Reference proteome</keyword>
<dbReference type="InterPro" id="IPR007421">
    <property type="entry name" value="Schlafen_AlbA_2_dom"/>
</dbReference>
<protein>
    <recommendedName>
        <fullName evidence="1">Schlafen AlbA-2 domain-containing protein</fullName>
    </recommendedName>
</protein>
<dbReference type="Proteomes" id="UP000617531">
    <property type="component" value="Unassembled WGS sequence"/>
</dbReference>
<gene>
    <name evidence="2" type="ORF">GCM10011600_24700</name>
</gene>
<reference evidence="2" key="2">
    <citation type="submission" date="2020-09" db="EMBL/GenBank/DDBJ databases">
        <authorList>
            <person name="Sun Q."/>
            <person name="Zhou Y."/>
        </authorList>
    </citation>
    <scope>NUCLEOTIDE SEQUENCE</scope>
    <source>
        <strain evidence="2">CGMCC 1.16548</strain>
    </source>
</reference>
<dbReference type="AlphaFoldDB" id="A0A8J3GRU2"/>